<evidence type="ECO:0000256" key="2">
    <source>
        <dbReference type="ARBA" id="ARBA00008107"/>
    </source>
</evidence>
<proteinExistence type="inferred from homology"/>
<keyword evidence="5 8" id="KW-0963">Cytoplasm</keyword>
<gene>
    <name evidence="10" type="ORF">Pan265_19350</name>
</gene>
<evidence type="ECO:0000313" key="10">
    <source>
        <dbReference type="EMBL" id="QDU72073.1"/>
    </source>
</evidence>
<dbReference type="AlphaFoldDB" id="A0A518BYM2"/>
<dbReference type="PANTHER" id="PTHR42930">
    <property type="entry name" value="PHOSPHATE-SPECIFIC TRANSPORT SYSTEM ACCESSORY PROTEIN PHOU"/>
    <property type="match status" value="1"/>
</dbReference>
<dbReference type="NCBIfam" id="TIGR02135">
    <property type="entry name" value="phoU_full"/>
    <property type="match status" value="1"/>
</dbReference>
<comment type="function">
    <text evidence="7 8">Plays a role in the regulation of phosphate uptake.</text>
</comment>
<dbReference type="KEGG" id="mcad:Pan265_19350"/>
<keyword evidence="6 8" id="KW-0592">Phosphate transport</keyword>
<feature type="domain" description="PhoU" evidence="9">
    <location>
        <begin position="17"/>
        <end position="103"/>
    </location>
</feature>
<dbReference type="Pfam" id="PF01895">
    <property type="entry name" value="PhoU"/>
    <property type="match status" value="2"/>
</dbReference>
<dbReference type="SUPFAM" id="SSF109755">
    <property type="entry name" value="PhoU-like"/>
    <property type="match status" value="1"/>
</dbReference>
<keyword evidence="4 8" id="KW-0813">Transport</keyword>
<dbReference type="GO" id="GO:0005737">
    <property type="term" value="C:cytoplasm"/>
    <property type="evidence" value="ECO:0007669"/>
    <property type="project" value="UniProtKB-SubCell"/>
</dbReference>
<dbReference type="PIRSF" id="PIRSF003107">
    <property type="entry name" value="PhoU"/>
    <property type="match status" value="1"/>
</dbReference>
<keyword evidence="11" id="KW-1185">Reference proteome</keyword>
<dbReference type="RefSeq" id="WP_145446255.1">
    <property type="nucleotide sequence ID" value="NZ_CP036280.1"/>
</dbReference>
<organism evidence="10 11">
    <name type="scientific">Mucisphaera calidilacus</name>
    <dbReference type="NCBI Taxonomy" id="2527982"/>
    <lineage>
        <taxon>Bacteria</taxon>
        <taxon>Pseudomonadati</taxon>
        <taxon>Planctomycetota</taxon>
        <taxon>Phycisphaerae</taxon>
        <taxon>Phycisphaerales</taxon>
        <taxon>Phycisphaeraceae</taxon>
        <taxon>Mucisphaera</taxon>
    </lineage>
</organism>
<evidence type="ECO:0000256" key="6">
    <source>
        <dbReference type="ARBA" id="ARBA00022592"/>
    </source>
</evidence>
<evidence type="ECO:0000256" key="4">
    <source>
        <dbReference type="ARBA" id="ARBA00022448"/>
    </source>
</evidence>
<dbReference type="PANTHER" id="PTHR42930:SF3">
    <property type="entry name" value="PHOSPHATE-SPECIFIC TRANSPORT SYSTEM ACCESSORY PROTEIN PHOU"/>
    <property type="match status" value="1"/>
</dbReference>
<dbReference type="GO" id="GO:0006817">
    <property type="term" value="P:phosphate ion transport"/>
    <property type="evidence" value="ECO:0007669"/>
    <property type="project" value="UniProtKB-KW"/>
</dbReference>
<reference evidence="10 11" key="1">
    <citation type="submission" date="2019-02" db="EMBL/GenBank/DDBJ databases">
        <title>Deep-cultivation of Planctomycetes and their phenomic and genomic characterization uncovers novel biology.</title>
        <authorList>
            <person name="Wiegand S."/>
            <person name="Jogler M."/>
            <person name="Boedeker C."/>
            <person name="Pinto D."/>
            <person name="Vollmers J."/>
            <person name="Rivas-Marin E."/>
            <person name="Kohn T."/>
            <person name="Peeters S.H."/>
            <person name="Heuer A."/>
            <person name="Rast P."/>
            <person name="Oberbeckmann S."/>
            <person name="Bunk B."/>
            <person name="Jeske O."/>
            <person name="Meyerdierks A."/>
            <person name="Storesund J.E."/>
            <person name="Kallscheuer N."/>
            <person name="Luecker S."/>
            <person name="Lage O.M."/>
            <person name="Pohl T."/>
            <person name="Merkel B.J."/>
            <person name="Hornburger P."/>
            <person name="Mueller R.-W."/>
            <person name="Bruemmer F."/>
            <person name="Labrenz M."/>
            <person name="Spormann A.M."/>
            <person name="Op den Camp H."/>
            <person name="Overmann J."/>
            <person name="Amann R."/>
            <person name="Jetten M.S.M."/>
            <person name="Mascher T."/>
            <person name="Medema M.H."/>
            <person name="Devos D.P."/>
            <person name="Kaster A.-K."/>
            <person name="Ovreas L."/>
            <person name="Rohde M."/>
            <person name="Galperin M.Y."/>
            <person name="Jogler C."/>
        </authorList>
    </citation>
    <scope>NUCLEOTIDE SEQUENCE [LARGE SCALE GENOMIC DNA]</scope>
    <source>
        <strain evidence="10 11">Pan265</strain>
    </source>
</reference>
<evidence type="ECO:0000259" key="9">
    <source>
        <dbReference type="Pfam" id="PF01895"/>
    </source>
</evidence>
<protein>
    <recommendedName>
        <fullName evidence="8">Phosphate-specific transport system accessory protein PhoU</fullName>
    </recommendedName>
</protein>
<evidence type="ECO:0000256" key="1">
    <source>
        <dbReference type="ARBA" id="ARBA00004496"/>
    </source>
</evidence>
<dbReference type="Proteomes" id="UP000320386">
    <property type="component" value="Chromosome"/>
</dbReference>
<dbReference type="GO" id="GO:0030643">
    <property type="term" value="P:intracellular phosphate ion homeostasis"/>
    <property type="evidence" value="ECO:0007669"/>
    <property type="project" value="InterPro"/>
</dbReference>
<evidence type="ECO:0000256" key="8">
    <source>
        <dbReference type="PIRNR" id="PIRNR003107"/>
    </source>
</evidence>
<dbReference type="InterPro" id="IPR026022">
    <property type="entry name" value="PhoU_dom"/>
</dbReference>
<accession>A0A518BYM2</accession>
<evidence type="ECO:0000313" key="11">
    <source>
        <dbReference type="Proteomes" id="UP000320386"/>
    </source>
</evidence>
<evidence type="ECO:0000256" key="3">
    <source>
        <dbReference type="ARBA" id="ARBA00011738"/>
    </source>
</evidence>
<evidence type="ECO:0000256" key="5">
    <source>
        <dbReference type="ARBA" id="ARBA00022490"/>
    </source>
</evidence>
<dbReference type="EMBL" id="CP036280">
    <property type="protein sequence ID" value="QDU72073.1"/>
    <property type="molecule type" value="Genomic_DNA"/>
</dbReference>
<dbReference type="GO" id="GO:0045936">
    <property type="term" value="P:negative regulation of phosphate metabolic process"/>
    <property type="evidence" value="ECO:0007669"/>
    <property type="project" value="InterPro"/>
</dbReference>
<dbReference type="InterPro" id="IPR028366">
    <property type="entry name" value="PhoU"/>
</dbReference>
<dbReference type="FunFam" id="1.20.58.220:FF:000004">
    <property type="entry name" value="Phosphate-specific transport system accessory protein PhoU"/>
    <property type="match status" value="1"/>
</dbReference>
<evidence type="ECO:0000256" key="7">
    <source>
        <dbReference type="ARBA" id="ARBA00056181"/>
    </source>
</evidence>
<feature type="domain" description="PhoU" evidence="9">
    <location>
        <begin position="121"/>
        <end position="205"/>
    </location>
</feature>
<comment type="subcellular location">
    <subcellularLocation>
        <location evidence="1 8">Cytoplasm</location>
    </subcellularLocation>
</comment>
<name>A0A518BYM2_9BACT</name>
<comment type="similarity">
    <text evidence="2 8">Belongs to the PhoU family.</text>
</comment>
<dbReference type="Gene3D" id="1.20.58.220">
    <property type="entry name" value="Phosphate transport system protein phou homolog 2, domain 2"/>
    <property type="match status" value="2"/>
</dbReference>
<sequence length="226" mass="25410">MPTHLQRQLDKLKRSLLSLGTLVEEAVDGAIRAIQSRDVTLAEEVIAGDAAIDQLEIDVEEECLHTLALHQPVAFDLRFVVAVLKINNDLERIGDLAVNAAQQAQFLASCAMVDRVPFNLGRMSELVQQMLSKSLDALVNLDPELAREVRTLDDTVDSIHRDMYDRISDSMRKNQDQIEQMVHLINVSRQLERMADHAVNIAKDVIYMAEGDIVRHRKLPPREASA</sequence>
<dbReference type="InterPro" id="IPR038078">
    <property type="entry name" value="PhoU-like_sf"/>
</dbReference>
<comment type="subunit">
    <text evidence="3 8">Homodimer.</text>
</comment>
<dbReference type="OrthoDB" id="9814256at2"/>